<evidence type="ECO:0000313" key="5">
    <source>
        <dbReference type="Proteomes" id="UP000449547"/>
    </source>
</evidence>
<feature type="domain" description="NFACT RNA-binding" evidence="3">
    <location>
        <begin position="1"/>
        <end position="123"/>
    </location>
</feature>
<dbReference type="PANTHER" id="PTHR13049:SF2">
    <property type="entry name" value="COILED-COIL DOMAIN-CONTAINING PROTEIN 25"/>
    <property type="match status" value="1"/>
</dbReference>
<protein>
    <recommendedName>
        <fullName evidence="3">NFACT RNA-binding domain-containing protein</fullName>
    </recommendedName>
</protein>
<name>A0A642UJW4_DIURU</name>
<dbReference type="InterPro" id="IPR029063">
    <property type="entry name" value="SAM-dependent_MTases_sf"/>
</dbReference>
<dbReference type="RefSeq" id="XP_034011396.1">
    <property type="nucleotide sequence ID" value="XM_034156623.1"/>
</dbReference>
<dbReference type="InterPro" id="IPR039730">
    <property type="entry name" value="Jlp2/Ccd25"/>
</dbReference>
<dbReference type="Proteomes" id="UP000449547">
    <property type="component" value="Unassembled WGS sequence"/>
</dbReference>
<comment type="caution">
    <text evidence="4">The sequence shown here is derived from an EMBL/GenBank/DDBJ whole genome shotgun (WGS) entry which is preliminary data.</text>
</comment>
<dbReference type="PANTHER" id="PTHR13049">
    <property type="entry name" value="DUF814-RELATED"/>
    <property type="match status" value="1"/>
</dbReference>
<dbReference type="OMA" id="YHDEKAV"/>
<organism evidence="4 5">
    <name type="scientific">Diutina rugosa</name>
    <name type="common">Yeast</name>
    <name type="synonym">Candida rugosa</name>
    <dbReference type="NCBI Taxonomy" id="5481"/>
    <lineage>
        <taxon>Eukaryota</taxon>
        <taxon>Fungi</taxon>
        <taxon>Dikarya</taxon>
        <taxon>Ascomycota</taxon>
        <taxon>Saccharomycotina</taxon>
        <taxon>Pichiomycetes</taxon>
        <taxon>Debaryomycetaceae</taxon>
        <taxon>Diutina</taxon>
    </lineage>
</organism>
<feature type="coiled-coil region" evidence="2">
    <location>
        <begin position="156"/>
        <end position="190"/>
    </location>
</feature>
<keyword evidence="5" id="KW-1185">Reference proteome</keyword>
<evidence type="ECO:0000256" key="2">
    <source>
        <dbReference type="SAM" id="Coils"/>
    </source>
</evidence>
<sequence length="222" mass="25905">MVFYFKAVIPDEIVDIERQIYMGRDKIENDPLIHHSHPKNIWFHVDNVSSAHVYLQLTADEIKSWKSFQSFDIDERVLEQMAQLVKANSIKGNKLNNVTIIYTPVENLHTDGSMDTGTVTFKNPKLVKRVKVAKKDNAIINKLNKTKTEGSTEDFIAAQQELAKQIDRERKEQERLDKELELQYAEAKRTKNDPYADLYSQEAVNANSNEFRNENWVDDEFW</sequence>
<comment type="similarity">
    <text evidence="1">Belongs to the CCDC25 family.</text>
</comment>
<reference evidence="4 5" key="1">
    <citation type="submission" date="2019-07" db="EMBL/GenBank/DDBJ databases">
        <title>Genome assembly of two rare yeast pathogens: Diutina rugosa and Trichomonascus ciferrii.</title>
        <authorList>
            <person name="Mixao V."/>
            <person name="Saus E."/>
            <person name="Hansen A."/>
            <person name="Lass-Flor C."/>
            <person name="Gabaldon T."/>
        </authorList>
    </citation>
    <scope>NUCLEOTIDE SEQUENCE [LARGE SCALE GENOMIC DNA]</scope>
    <source>
        <strain evidence="4 5">CBS 613</strain>
    </source>
</reference>
<dbReference type="Gene3D" id="3.40.50.150">
    <property type="entry name" value="Vaccinia Virus protein VP39"/>
    <property type="match status" value="1"/>
</dbReference>
<dbReference type="InterPro" id="IPR008532">
    <property type="entry name" value="NFACT_RNA-bd"/>
</dbReference>
<dbReference type="EMBL" id="SWFT01000112">
    <property type="protein sequence ID" value="KAA8900396.1"/>
    <property type="molecule type" value="Genomic_DNA"/>
</dbReference>
<dbReference type="OrthoDB" id="200398at2759"/>
<dbReference type="GeneID" id="54782470"/>
<dbReference type="AlphaFoldDB" id="A0A642UJW4"/>
<gene>
    <name evidence="4" type="ORF">DIURU_003819</name>
</gene>
<evidence type="ECO:0000256" key="1">
    <source>
        <dbReference type="ARBA" id="ARBA00008998"/>
    </source>
</evidence>
<accession>A0A642UJW4</accession>
<evidence type="ECO:0000259" key="3">
    <source>
        <dbReference type="Pfam" id="PF05670"/>
    </source>
</evidence>
<proteinExistence type="inferred from homology"/>
<evidence type="ECO:0000313" key="4">
    <source>
        <dbReference type="EMBL" id="KAA8900396.1"/>
    </source>
</evidence>
<dbReference type="VEuPathDB" id="FungiDB:DIURU_003819"/>
<keyword evidence="2" id="KW-0175">Coiled coil</keyword>
<dbReference type="Pfam" id="PF05670">
    <property type="entry name" value="NFACT-R_1"/>
    <property type="match status" value="1"/>
</dbReference>